<organism evidence="3">
    <name type="scientific">Salpingoeca rosetta (strain ATCC 50818 / BSB-021)</name>
    <dbReference type="NCBI Taxonomy" id="946362"/>
    <lineage>
        <taxon>Eukaryota</taxon>
        <taxon>Choanoflagellata</taxon>
        <taxon>Craspedida</taxon>
        <taxon>Salpingoecidae</taxon>
        <taxon>Salpingoeca</taxon>
    </lineage>
</organism>
<dbReference type="Pfam" id="PF13516">
    <property type="entry name" value="LRR_6"/>
    <property type="match status" value="3"/>
</dbReference>
<evidence type="ECO:0000313" key="2">
    <source>
        <dbReference type="EMBL" id="EGD72704.1"/>
    </source>
</evidence>
<evidence type="ECO:0000256" key="1">
    <source>
        <dbReference type="ARBA" id="ARBA00022737"/>
    </source>
</evidence>
<dbReference type="InterPro" id="IPR001611">
    <property type="entry name" value="Leu-rich_rpt"/>
</dbReference>
<evidence type="ECO:0000313" key="3">
    <source>
        <dbReference type="Proteomes" id="UP000007799"/>
    </source>
</evidence>
<dbReference type="GeneID" id="16075108"/>
<dbReference type="InParanoid" id="F2U8J6"/>
<dbReference type="OrthoDB" id="341587at2759"/>
<dbReference type="SMART" id="SM00368">
    <property type="entry name" value="LRR_RI"/>
    <property type="match status" value="3"/>
</dbReference>
<sequence>MTDFATRMTQAALDLNTQKLLLSVADNSCGTLVALSGKKLGDAGMAYVAEALQKNKVIDWLDLTNNAITSDGVKALADTLTAHETLCTLTLTDNDIDDEGARTLATVVGSNPNINTLSLHENEKITPVGIKAIQDAVADRPDFTLAIETGSP</sequence>
<dbReference type="Gene3D" id="3.80.10.10">
    <property type="entry name" value="Ribonuclease Inhibitor"/>
    <property type="match status" value="1"/>
</dbReference>
<name>F2U8J6_SALR5</name>
<dbReference type="eggNOG" id="KOG4308">
    <property type="taxonomic scope" value="Eukaryota"/>
</dbReference>
<dbReference type="AlphaFoldDB" id="F2U8J6"/>
<protein>
    <recommendedName>
        <fullName evidence="4">NOD3 protein</fullName>
    </recommendedName>
</protein>
<reference evidence="2" key="1">
    <citation type="submission" date="2009-08" db="EMBL/GenBank/DDBJ databases">
        <title>Annotation of Salpingoeca rosetta.</title>
        <authorList>
            <consortium name="The Broad Institute Genome Sequencing Platform"/>
            <person name="Russ C."/>
            <person name="Cuomo C."/>
            <person name="Burger G."/>
            <person name="Gray M.W."/>
            <person name="Holland P.W.H."/>
            <person name="King N."/>
            <person name="Lang F.B.F."/>
            <person name="Roger A.J."/>
            <person name="Ruiz-Trillo I."/>
            <person name="Young S.K."/>
            <person name="Zeng Q."/>
            <person name="Gargeya S."/>
            <person name="Alvarado L."/>
            <person name="Berlin A."/>
            <person name="Chapman S.B."/>
            <person name="Chen Z."/>
            <person name="Freedman E."/>
            <person name="Gellesch M."/>
            <person name="Goldberg J."/>
            <person name="Griggs A."/>
            <person name="Gujja S."/>
            <person name="Heilman E."/>
            <person name="Heiman D."/>
            <person name="Howarth C."/>
            <person name="Mehta T."/>
            <person name="Neiman D."/>
            <person name="Pearson M."/>
            <person name="Roberts A."/>
            <person name="Saif S."/>
            <person name="Shea T."/>
            <person name="Shenoy N."/>
            <person name="Sisk P."/>
            <person name="Stolte C."/>
            <person name="Sykes S."/>
            <person name="White J."/>
            <person name="Yandava C."/>
            <person name="Haas B."/>
            <person name="Nusbaum C."/>
            <person name="Birren B."/>
        </authorList>
    </citation>
    <scope>NUCLEOTIDE SEQUENCE [LARGE SCALE GENOMIC DNA]</scope>
    <source>
        <strain evidence="2">ATCC 50818</strain>
    </source>
</reference>
<dbReference type="InterPro" id="IPR032675">
    <property type="entry name" value="LRR_dom_sf"/>
</dbReference>
<dbReference type="SUPFAM" id="SSF52047">
    <property type="entry name" value="RNI-like"/>
    <property type="match status" value="1"/>
</dbReference>
<evidence type="ECO:0008006" key="4">
    <source>
        <dbReference type="Google" id="ProtNLM"/>
    </source>
</evidence>
<dbReference type="KEGG" id="sre:PTSG_04432"/>
<dbReference type="PANTHER" id="PTHR24111">
    <property type="entry name" value="LEUCINE-RICH REPEAT-CONTAINING PROTEIN 34"/>
    <property type="match status" value="1"/>
</dbReference>
<dbReference type="STRING" id="946362.F2U8J6"/>
<dbReference type="RefSeq" id="XP_004994527.1">
    <property type="nucleotide sequence ID" value="XM_004994470.1"/>
</dbReference>
<dbReference type="EMBL" id="GL832964">
    <property type="protein sequence ID" value="EGD72704.1"/>
    <property type="molecule type" value="Genomic_DNA"/>
</dbReference>
<keyword evidence="1" id="KW-0677">Repeat</keyword>
<accession>F2U8J6</accession>
<dbReference type="Proteomes" id="UP000007799">
    <property type="component" value="Unassembled WGS sequence"/>
</dbReference>
<keyword evidence="3" id="KW-1185">Reference proteome</keyword>
<gene>
    <name evidence="2" type="ORF">PTSG_04432</name>
</gene>
<dbReference type="InterPro" id="IPR052201">
    <property type="entry name" value="LRR-containing_regulator"/>
</dbReference>
<dbReference type="PANTHER" id="PTHR24111:SF0">
    <property type="entry name" value="LEUCINE-RICH REPEAT-CONTAINING PROTEIN"/>
    <property type="match status" value="1"/>
</dbReference>
<proteinExistence type="predicted"/>